<proteinExistence type="inferred from homology"/>
<dbReference type="CDD" id="cd01128">
    <property type="entry name" value="rho_factor_C"/>
    <property type="match status" value="1"/>
</dbReference>
<dbReference type="Proteomes" id="UP001207337">
    <property type="component" value="Unassembled WGS sequence"/>
</dbReference>
<dbReference type="HAMAP" id="MF_01884">
    <property type="entry name" value="Rho"/>
    <property type="match status" value="1"/>
</dbReference>
<feature type="domain" description="Rho RNA-BD" evidence="13">
    <location>
        <begin position="117"/>
        <end position="192"/>
    </location>
</feature>
<comment type="caution">
    <text evidence="9">Lacks conserved residue(s) required for the propagation of feature annotation.</text>
</comment>
<dbReference type="SMART" id="SM00357">
    <property type="entry name" value="CSP"/>
    <property type="match status" value="1"/>
</dbReference>
<dbReference type="EMBL" id="JAJNDC010000001">
    <property type="protein sequence ID" value="MCW9712705.1"/>
    <property type="molecule type" value="Genomic_DNA"/>
</dbReference>
<feature type="region of interest" description="Disordered" evidence="12">
    <location>
        <begin position="48"/>
        <end position="104"/>
    </location>
</feature>
<reference evidence="14 15" key="1">
    <citation type="submission" date="2021-11" db="EMBL/GenBank/DDBJ databases">
        <title>Aliifidinibius sp. nov., a new bacterium isolated from saline soil.</title>
        <authorList>
            <person name="Galisteo C."/>
            <person name="De La Haba R."/>
            <person name="Sanchez-Porro C."/>
            <person name="Ventosa A."/>
        </authorList>
    </citation>
    <scope>NUCLEOTIDE SEQUENCE [LARGE SCALE GENOMIC DNA]</scope>
    <source>
        <strain evidence="14 15">KACC 190600</strain>
    </source>
</reference>
<evidence type="ECO:0000256" key="11">
    <source>
        <dbReference type="PROSITE-ProRule" id="PRU01203"/>
    </source>
</evidence>
<dbReference type="Gene3D" id="3.40.50.300">
    <property type="entry name" value="P-loop containing nucleotide triphosphate hydrolases"/>
    <property type="match status" value="1"/>
</dbReference>
<feature type="compositionally biased region" description="Basic residues" evidence="12">
    <location>
        <begin position="79"/>
        <end position="90"/>
    </location>
</feature>
<dbReference type="Pfam" id="PF07498">
    <property type="entry name" value="Rho_N"/>
    <property type="match status" value="1"/>
</dbReference>
<evidence type="ECO:0000256" key="9">
    <source>
        <dbReference type="HAMAP-Rule" id="MF_01884"/>
    </source>
</evidence>
<name>A0ABT3PXW5_9BACT</name>
<evidence type="ECO:0000256" key="10">
    <source>
        <dbReference type="NCBIfam" id="TIGR00767"/>
    </source>
</evidence>
<evidence type="ECO:0000256" key="4">
    <source>
        <dbReference type="ARBA" id="ARBA00022806"/>
    </source>
</evidence>
<feature type="binding site" evidence="9">
    <location>
        <begin position="247"/>
        <end position="252"/>
    </location>
    <ligand>
        <name>ATP</name>
        <dbReference type="ChEBI" id="CHEBI:30616"/>
    </ligand>
</feature>
<evidence type="ECO:0000256" key="8">
    <source>
        <dbReference type="ARBA" id="ARBA00023163"/>
    </source>
</evidence>
<dbReference type="PANTHER" id="PTHR46425">
    <property type="entry name" value="TRANSCRIPTION TERMINATION FACTOR RHO"/>
    <property type="match status" value="1"/>
</dbReference>
<dbReference type="GO" id="GO:0016787">
    <property type="term" value="F:hydrolase activity"/>
    <property type="evidence" value="ECO:0007669"/>
    <property type="project" value="UniProtKB-KW"/>
</dbReference>
<dbReference type="InterPro" id="IPR004665">
    <property type="entry name" value="Term_rho"/>
</dbReference>
<keyword evidence="15" id="KW-1185">Reference proteome</keyword>
<evidence type="ECO:0000313" key="14">
    <source>
        <dbReference type="EMBL" id="MCW9712705.1"/>
    </source>
</evidence>
<evidence type="ECO:0000256" key="5">
    <source>
        <dbReference type="ARBA" id="ARBA00022840"/>
    </source>
</evidence>
<evidence type="ECO:0000259" key="13">
    <source>
        <dbReference type="PROSITE" id="PS51856"/>
    </source>
</evidence>
<evidence type="ECO:0000313" key="15">
    <source>
        <dbReference type="Proteomes" id="UP001207337"/>
    </source>
</evidence>
<feature type="compositionally biased region" description="Basic and acidic residues" evidence="12">
    <location>
        <begin position="53"/>
        <end position="66"/>
    </location>
</feature>
<keyword evidence="4 9" id="KW-0347">Helicase</keyword>
<dbReference type="SUPFAM" id="SSF68912">
    <property type="entry name" value="Rho N-terminal domain-like"/>
    <property type="match status" value="1"/>
</dbReference>
<dbReference type="InterPro" id="IPR011113">
    <property type="entry name" value="Rho_RNA-bd"/>
</dbReference>
<dbReference type="RefSeq" id="WP_265788851.1">
    <property type="nucleotide sequence ID" value="NZ_BAABRS010000001.1"/>
</dbReference>
<evidence type="ECO:0000256" key="7">
    <source>
        <dbReference type="ARBA" id="ARBA00023015"/>
    </source>
</evidence>
<evidence type="ECO:0000256" key="3">
    <source>
        <dbReference type="ARBA" id="ARBA00022801"/>
    </source>
</evidence>
<dbReference type="InterPro" id="IPR011112">
    <property type="entry name" value="Rho-like_N"/>
</dbReference>
<keyword evidence="6 9" id="KW-0694">RNA-binding</keyword>
<keyword evidence="1 9" id="KW-0806">Transcription termination</keyword>
<keyword evidence="3 9" id="KW-0378">Hydrolase</keyword>
<dbReference type="InterPro" id="IPR036269">
    <property type="entry name" value="Rho_N_sf"/>
</dbReference>
<sequence>MSDYQTDGVTLEQIDTLPDKTVKELKELAREQGLSSVSDLRKQQLIDRITQSVRDKARAQQNDRENNNSNGNPKEHSNKKQLGKKKKKKNVHDILPESDAPTLEERLEEIEPDLGPYLIQEGTLEILPDGYGFLRSVNYNYKASPDDIYVSPSQIKRFRLKQGDCVIGIIRPPKVGERYFALLRVDGVNGKIPTDMDNREDFEDLLPIYPEDRLKLEHKPSEYTTRVMDLFAPIGKGQRGLIVAQPKTGKTTILRNVANAVNDNNPETKVIILLIDERPEEVTEMERNVKNAEVVASTFDERPENHVGLSEIVFEKSKRMVESGHDVLILMDSITRLARAYNVCQPSSGRTMSGGVDSEALKAPRQLFSSARNIEDGGSLTILATALIQTGSRMDDLIFEEFKGTGNMELVLDRNLSERRIYPAIDIFKSGTRREDLIVPETEKEKVVLLRRYLNRMNAFEAMEFVLDKMKGTKDNEEFLISMNQ</sequence>
<dbReference type="CDD" id="cd04459">
    <property type="entry name" value="Rho_CSD"/>
    <property type="match status" value="1"/>
</dbReference>
<protein>
    <recommendedName>
        <fullName evidence="9 10">Transcription termination factor Rho</fullName>
        <ecNumber evidence="9 10">3.6.4.-</ecNumber>
    </recommendedName>
    <alternativeName>
        <fullName evidence="9">ATP-dependent helicase Rho</fullName>
    </alternativeName>
</protein>
<feature type="binding site" evidence="9">
    <location>
        <begin position="235"/>
        <end position="240"/>
    </location>
    <ligand>
        <name>ATP</name>
        <dbReference type="ChEBI" id="CHEBI:30616"/>
    </ligand>
</feature>
<organism evidence="14 15">
    <name type="scientific">Fodinibius salicampi</name>
    <dbReference type="NCBI Taxonomy" id="1920655"/>
    <lineage>
        <taxon>Bacteria</taxon>
        <taxon>Pseudomonadati</taxon>
        <taxon>Balneolota</taxon>
        <taxon>Balneolia</taxon>
        <taxon>Balneolales</taxon>
        <taxon>Balneolaceae</taxon>
        <taxon>Fodinibius</taxon>
    </lineage>
</organism>
<dbReference type="InterPro" id="IPR027417">
    <property type="entry name" value="P-loop_NTPase"/>
</dbReference>
<dbReference type="SMART" id="SM00382">
    <property type="entry name" value="AAA"/>
    <property type="match status" value="1"/>
</dbReference>
<dbReference type="NCBIfam" id="TIGR00767">
    <property type="entry name" value="rho"/>
    <property type="match status" value="1"/>
</dbReference>
<comment type="subunit">
    <text evidence="9">Homohexamer. The homohexamer assembles into an open ring structure.</text>
</comment>
<dbReference type="Gene3D" id="2.40.50.140">
    <property type="entry name" value="Nucleic acid-binding proteins"/>
    <property type="match status" value="1"/>
</dbReference>
<dbReference type="PROSITE" id="PS51856">
    <property type="entry name" value="RHO_RNA_BD"/>
    <property type="match status" value="1"/>
</dbReference>
<evidence type="ECO:0000256" key="2">
    <source>
        <dbReference type="ARBA" id="ARBA00022741"/>
    </source>
</evidence>
<comment type="similarity">
    <text evidence="9 11">Belongs to the Rho family.</text>
</comment>
<dbReference type="Pfam" id="PF07497">
    <property type="entry name" value="Rho_RNA_bind"/>
    <property type="match status" value="1"/>
</dbReference>
<dbReference type="InterPro" id="IPR041703">
    <property type="entry name" value="Rho_factor_ATP-bd"/>
</dbReference>
<comment type="caution">
    <text evidence="14">The sequence shown here is derived from an EMBL/GenBank/DDBJ whole genome shotgun (WGS) entry which is preliminary data.</text>
</comment>
<evidence type="ECO:0000256" key="1">
    <source>
        <dbReference type="ARBA" id="ARBA00022472"/>
    </source>
</evidence>
<feature type="binding site" evidence="9">
    <location>
        <position position="278"/>
    </location>
    <ligand>
        <name>ATP</name>
        <dbReference type="ChEBI" id="CHEBI:30616"/>
    </ligand>
</feature>
<dbReference type="InterPro" id="IPR003593">
    <property type="entry name" value="AAA+_ATPase"/>
</dbReference>
<dbReference type="InterPro" id="IPR000194">
    <property type="entry name" value="ATPase_F1/V1/A1_a/bsu_nucl-bd"/>
</dbReference>
<keyword evidence="5 9" id="KW-0067">ATP-binding</keyword>
<keyword evidence="2 9" id="KW-0547">Nucleotide-binding</keyword>
<dbReference type="InterPro" id="IPR011129">
    <property type="entry name" value="CSD"/>
</dbReference>
<dbReference type="PANTHER" id="PTHR46425:SF1">
    <property type="entry name" value="TRANSCRIPTION TERMINATION FACTOR RHO"/>
    <property type="match status" value="1"/>
</dbReference>
<dbReference type="EC" id="3.6.4.-" evidence="9 10"/>
<dbReference type="Pfam" id="PF00006">
    <property type="entry name" value="ATP-synt_ab"/>
    <property type="match status" value="1"/>
</dbReference>
<dbReference type="SUPFAM" id="SSF52540">
    <property type="entry name" value="P-loop containing nucleoside triphosphate hydrolases"/>
    <property type="match status" value="1"/>
</dbReference>
<evidence type="ECO:0000256" key="6">
    <source>
        <dbReference type="ARBA" id="ARBA00022884"/>
    </source>
</evidence>
<dbReference type="NCBIfam" id="NF006886">
    <property type="entry name" value="PRK09376.1"/>
    <property type="match status" value="1"/>
</dbReference>
<gene>
    <name evidence="9 14" type="primary">rho</name>
    <name evidence="14" type="ORF">LQ318_07295</name>
</gene>
<accession>A0ABT3PXW5</accession>
<dbReference type="InterPro" id="IPR012340">
    <property type="entry name" value="NA-bd_OB-fold"/>
</dbReference>
<keyword evidence="7 9" id="KW-0805">Transcription regulation</keyword>
<comment type="function">
    <text evidence="9">Facilitates transcription termination by a mechanism that involves Rho binding to the nascent RNA, activation of Rho's RNA-dependent ATPase activity, and release of the mRNA from the DNA template.</text>
</comment>
<dbReference type="SMART" id="SM00959">
    <property type="entry name" value="Rho_N"/>
    <property type="match status" value="1"/>
</dbReference>
<dbReference type="SUPFAM" id="SSF50249">
    <property type="entry name" value="Nucleic acid-binding proteins"/>
    <property type="match status" value="1"/>
</dbReference>
<evidence type="ECO:0000256" key="12">
    <source>
        <dbReference type="SAM" id="MobiDB-lite"/>
    </source>
</evidence>
<keyword evidence="8 9" id="KW-0804">Transcription</keyword>